<evidence type="ECO:0000313" key="7">
    <source>
        <dbReference type="Proteomes" id="UP000466517"/>
    </source>
</evidence>
<evidence type="ECO:0000256" key="1">
    <source>
        <dbReference type="ARBA" id="ARBA00022630"/>
    </source>
</evidence>
<dbReference type="RefSeq" id="WP_163739560.1">
    <property type="nucleotide sequence ID" value="NZ_AP022610.1"/>
</dbReference>
<reference evidence="6 7" key="1">
    <citation type="journal article" date="2019" name="Emerg. Microbes Infect.">
        <title>Comprehensive subspecies identification of 175 nontuberculous mycobacteria species based on 7547 genomic profiles.</title>
        <authorList>
            <person name="Matsumoto Y."/>
            <person name="Kinjo T."/>
            <person name="Motooka D."/>
            <person name="Nabeya D."/>
            <person name="Jung N."/>
            <person name="Uechi K."/>
            <person name="Horii T."/>
            <person name="Iida T."/>
            <person name="Fujita J."/>
            <person name="Nakamura S."/>
        </authorList>
    </citation>
    <scope>NUCLEOTIDE SEQUENCE [LARGE SCALE GENOMIC DNA]</scope>
    <source>
        <strain evidence="6 7">JCM 13574</strain>
    </source>
</reference>
<dbReference type="Pfam" id="PF13649">
    <property type="entry name" value="Methyltransf_25"/>
    <property type="match status" value="1"/>
</dbReference>
<evidence type="ECO:0000256" key="3">
    <source>
        <dbReference type="ARBA" id="ARBA00048132"/>
    </source>
</evidence>
<dbReference type="EMBL" id="AP022610">
    <property type="protein sequence ID" value="BBZ29199.1"/>
    <property type="molecule type" value="Genomic_DNA"/>
</dbReference>
<keyword evidence="6" id="KW-0808">Transferase</keyword>
<keyword evidence="7" id="KW-1185">Reference proteome</keyword>
<protein>
    <submittedName>
        <fullName evidence="6">Methyltransferase</fullName>
    </submittedName>
</protein>
<keyword evidence="2" id="KW-0560">Oxidoreductase</keyword>
<dbReference type="GO" id="GO:0004791">
    <property type="term" value="F:thioredoxin-disulfide reductase (NADPH) activity"/>
    <property type="evidence" value="ECO:0007669"/>
    <property type="project" value="UniProtKB-EC"/>
</dbReference>
<sequence>MDHEANEWDCVVVGGGAAGLSAALALGRARRHTLVVDAGAQSNLPAPGIGGLLGHDGQPPSALYDAGRTELQAYPSVEVRRGEVVTGRAATDGLALELADGSRVRARKVLLATGMTYRAPELPGLAELWGRSAFHCPFCHGWEMRDQPLAVLADGDRAVHMALMLRGWTDDVVVLPNGGSELDAEQSAALTAAGVRVDDRKITEFVGAAGELREVVFADGTRLARAGVLVATSLHQRSPLAAQLGVATAAAGPVVADALQVDAFQRTSVEGVFAAGDVCSQMPQVAASIATGSLAGAAIVQSLLGDDFGLPVPPWPTSEAQTYWEAHYGQREKIWSGRVNAQLAVIAGDLVAGRALDLGCGEGGDAVWLAERGWQVTAVDVADTALERAAAEAEGRGVSDKIRFERHDLSDTFPAGTYDLISAQFLHSTVRLERPRILRRAAEAVAPGGLLVIVDHAAAPPFAKKIPHDHPFPSPEEVLAELNLPAGQWDRLRVEQVDRDGTGPDGEPFTWRDNVMVLRRH</sequence>
<dbReference type="GO" id="GO:0008168">
    <property type="term" value="F:methyltransferase activity"/>
    <property type="evidence" value="ECO:0007669"/>
    <property type="project" value="UniProtKB-KW"/>
</dbReference>
<proteinExistence type="predicted"/>
<dbReference type="PRINTS" id="PR00368">
    <property type="entry name" value="FADPNR"/>
</dbReference>
<dbReference type="InterPro" id="IPR050097">
    <property type="entry name" value="Ferredoxin-NADP_redctase_2"/>
</dbReference>
<dbReference type="PANTHER" id="PTHR48105">
    <property type="entry name" value="THIOREDOXIN REDUCTASE 1-RELATED-RELATED"/>
    <property type="match status" value="1"/>
</dbReference>
<dbReference type="InterPro" id="IPR023753">
    <property type="entry name" value="FAD/NAD-binding_dom"/>
</dbReference>
<evidence type="ECO:0000259" key="4">
    <source>
        <dbReference type="Pfam" id="PF07992"/>
    </source>
</evidence>
<dbReference type="Gene3D" id="3.50.50.60">
    <property type="entry name" value="FAD/NAD(P)-binding domain"/>
    <property type="match status" value="2"/>
</dbReference>
<dbReference type="InterPro" id="IPR029063">
    <property type="entry name" value="SAM-dependent_MTases_sf"/>
</dbReference>
<dbReference type="SUPFAM" id="SSF53335">
    <property type="entry name" value="S-adenosyl-L-methionine-dependent methyltransferases"/>
    <property type="match status" value="1"/>
</dbReference>
<organism evidence="6 7">
    <name type="scientific">Mycolicibacterium madagascariense</name>
    <dbReference type="NCBI Taxonomy" id="212765"/>
    <lineage>
        <taxon>Bacteria</taxon>
        <taxon>Bacillati</taxon>
        <taxon>Actinomycetota</taxon>
        <taxon>Actinomycetes</taxon>
        <taxon>Mycobacteriales</taxon>
        <taxon>Mycobacteriaceae</taxon>
        <taxon>Mycolicibacterium</taxon>
    </lineage>
</organism>
<gene>
    <name evidence="6" type="ORF">MMAD_34940</name>
</gene>
<dbReference type="Proteomes" id="UP000466517">
    <property type="component" value="Chromosome"/>
</dbReference>
<feature type="domain" description="Methyltransferase" evidence="5">
    <location>
        <begin position="356"/>
        <end position="449"/>
    </location>
</feature>
<evidence type="ECO:0000256" key="2">
    <source>
        <dbReference type="ARBA" id="ARBA00023002"/>
    </source>
</evidence>
<dbReference type="InterPro" id="IPR036188">
    <property type="entry name" value="FAD/NAD-bd_sf"/>
</dbReference>
<keyword evidence="6" id="KW-0489">Methyltransferase</keyword>
<accession>A0A7I7XJ19</accession>
<name>A0A7I7XJ19_9MYCO</name>
<dbReference type="SUPFAM" id="SSF51905">
    <property type="entry name" value="FAD/NAD(P)-binding domain"/>
    <property type="match status" value="1"/>
</dbReference>
<keyword evidence="1" id="KW-0285">Flavoprotein</keyword>
<dbReference type="KEGG" id="mmag:MMAD_34940"/>
<comment type="catalytic activity">
    <reaction evidence="3">
        <text>[thioredoxin]-dithiol + NADP(+) = [thioredoxin]-disulfide + NADPH + H(+)</text>
        <dbReference type="Rhea" id="RHEA:20345"/>
        <dbReference type="Rhea" id="RHEA-COMP:10698"/>
        <dbReference type="Rhea" id="RHEA-COMP:10700"/>
        <dbReference type="ChEBI" id="CHEBI:15378"/>
        <dbReference type="ChEBI" id="CHEBI:29950"/>
        <dbReference type="ChEBI" id="CHEBI:50058"/>
        <dbReference type="ChEBI" id="CHEBI:57783"/>
        <dbReference type="ChEBI" id="CHEBI:58349"/>
        <dbReference type="EC" id="1.8.1.9"/>
    </reaction>
</comment>
<feature type="domain" description="FAD/NAD(P)-binding" evidence="4">
    <location>
        <begin position="9"/>
        <end position="292"/>
    </location>
</feature>
<dbReference type="InterPro" id="IPR041698">
    <property type="entry name" value="Methyltransf_25"/>
</dbReference>
<dbReference type="AlphaFoldDB" id="A0A7I7XJ19"/>
<dbReference type="PRINTS" id="PR00469">
    <property type="entry name" value="PNDRDTASEII"/>
</dbReference>
<dbReference type="Pfam" id="PF07992">
    <property type="entry name" value="Pyr_redox_2"/>
    <property type="match status" value="1"/>
</dbReference>
<dbReference type="GO" id="GO:0032259">
    <property type="term" value="P:methylation"/>
    <property type="evidence" value="ECO:0007669"/>
    <property type="project" value="UniProtKB-KW"/>
</dbReference>
<evidence type="ECO:0000259" key="5">
    <source>
        <dbReference type="Pfam" id="PF13649"/>
    </source>
</evidence>
<evidence type="ECO:0000313" key="6">
    <source>
        <dbReference type="EMBL" id="BBZ29199.1"/>
    </source>
</evidence>
<dbReference type="Gene3D" id="3.40.50.150">
    <property type="entry name" value="Vaccinia Virus protein VP39"/>
    <property type="match status" value="1"/>
</dbReference>
<dbReference type="CDD" id="cd02440">
    <property type="entry name" value="AdoMet_MTases"/>
    <property type="match status" value="1"/>
</dbReference>